<evidence type="ECO:0008006" key="3">
    <source>
        <dbReference type="Google" id="ProtNLM"/>
    </source>
</evidence>
<dbReference type="OrthoDB" id="449182at2"/>
<keyword evidence="2" id="KW-1185">Reference proteome</keyword>
<dbReference type="AlphaFoldDB" id="A0A2T1C2N5"/>
<organism evidence="1 2">
    <name type="scientific">Merismopedia glauca CCAP 1448/3</name>
    <dbReference type="NCBI Taxonomy" id="1296344"/>
    <lineage>
        <taxon>Bacteria</taxon>
        <taxon>Bacillati</taxon>
        <taxon>Cyanobacteriota</taxon>
        <taxon>Cyanophyceae</taxon>
        <taxon>Synechococcales</taxon>
        <taxon>Merismopediaceae</taxon>
        <taxon>Merismopedia</taxon>
    </lineage>
</organism>
<reference evidence="1 2" key="1">
    <citation type="submission" date="2018-02" db="EMBL/GenBank/DDBJ databases">
        <authorList>
            <person name="Cohen D.B."/>
            <person name="Kent A.D."/>
        </authorList>
    </citation>
    <scope>NUCLEOTIDE SEQUENCE [LARGE SCALE GENOMIC DNA]</scope>
    <source>
        <strain evidence="1 2">CCAP 1448/3</strain>
    </source>
</reference>
<name>A0A2T1C2N5_9CYAN</name>
<dbReference type="Pfam" id="PF13489">
    <property type="entry name" value="Methyltransf_23"/>
    <property type="match status" value="1"/>
</dbReference>
<dbReference type="InterPro" id="IPR029063">
    <property type="entry name" value="SAM-dependent_MTases_sf"/>
</dbReference>
<dbReference type="EMBL" id="PVWJ01000057">
    <property type="protein sequence ID" value="PSB02512.1"/>
    <property type="molecule type" value="Genomic_DNA"/>
</dbReference>
<sequence length="325" mass="37027">MTEINCPVCGFKMSPWLHIPGDWRRPGNDGSYQLHWCNSCQFGQLLPRPSAEEIPSFYQLEDYYTHNTGSLSSNLEGKQSFLARVLFHLAWRLDRGKELDRQWLQNNFANRSISVCEIGCGNGSKLKVIKDFGCDVMGVEPDLAAREVAISEGLKVLPGTAETLPKELEAIKFDAIFMNHVLEHVREPKLALKNAIKLLSPGGKIIIETPNNLSIGLRDAEINWHFLDVPRHLNFFSSNSLKLLCKTEGLKVENLEFRGYARQFSQGWIEIEQQIFHQMQKKAQESNLPSKNTLWQAWKLFLQTAWAAPDAKYDSVRVVTTVDRP</sequence>
<reference evidence="1 2" key="2">
    <citation type="submission" date="2018-03" db="EMBL/GenBank/DDBJ databases">
        <title>The ancient ancestry and fast evolution of plastids.</title>
        <authorList>
            <person name="Moore K.R."/>
            <person name="Magnabosco C."/>
            <person name="Momper L."/>
            <person name="Gold D.A."/>
            <person name="Bosak T."/>
            <person name="Fournier G.P."/>
        </authorList>
    </citation>
    <scope>NUCLEOTIDE SEQUENCE [LARGE SCALE GENOMIC DNA]</scope>
    <source>
        <strain evidence="1 2">CCAP 1448/3</strain>
    </source>
</reference>
<dbReference type="Proteomes" id="UP000238762">
    <property type="component" value="Unassembled WGS sequence"/>
</dbReference>
<dbReference type="RefSeq" id="WP_106289024.1">
    <property type="nucleotide sequence ID" value="NZ_CAWNTC010000059.1"/>
</dbReference>
<dbReference type="CDD" id="cd02440">
    <property type="entry name" value="AdoMet_MTases"/>
    <property type="match status" value="1"/>
</dbReference>
<evidence type="ECO:0000313" key="2">
    <source>
        <dbReference type="Proteomes" id="UP000238762"/>
    </source>
</evidence>
<proteinExistence type="predicted"/>
<protein>
    <recommendedName>
        <fullName evidence="3">Class I SAM-dependent methyltransferase</fullName>
    </recommendedName>
</protein>
<dbReference type="SUPFAM" id="SSF53335">
    <property type="entry name" value="S-adenosyl-L-methionine-dependent methyltransferases"/>
    <property type="match status" value="1"/>
</dbReference>
<evidence type="ECO:0000313" key="1">
    <source>
        <dbReference type="EMBL" id="PSB02512.1"/>
    </source>
</evidence>
<dbReference type="PANTHER" id="PTHR43861">
    <property type="entry name" value="TRANS-ACONITATE 2-METHYLTRANSFERASE-RELATED"/>
    <property type="match status" value="1"/>
</dbReference>
<accession>A0A2T1C2N5</accession>
<dbReference type="Gene3D" id="3.40.50.150">
    <property type="entry name" value="Vaccinia Virus protein VP39"/>
    <property type="match status" value="1"/>
</dbReference>
<comment type="caution">
    <text evidence="1">The sequence shown here is derived from an EMBL/GenBank/DDBJ whole genome shotgun (WGS) entry which is preliminary data.</text>
</comment>
<gene>
    <name evidence="1" type="ORF">C7B64_12675</name>
</gene>